<evidence type="ECO:0000313" key="1">
    <source>
        <dbReference type="EMBL" id="KAI4388674.1"/>
    </source>
</evidence>
<evidence type="ECO:0000313" key="2">
    <source>
        <dbReference type="Proteomes" id="UP001057402"/>
    </source>
</evidence>
<gene>
    <name evidence="1" type="ORF">MLD38_000982</name>
</gene>
<sequence length="753" mass="81350">MGTGWRRAFCAAPNRDADPIKGSDFVGGGTATACASPRIGKRLGFFSVGSHSSPSTPRLRCRTGSADALSSNGSPKLQCNDAATTPKKTAAASTVFPCSRSNSSSPRSPLKLLFLKNSFKFRSMCGVCFNSVKTGRGTAVYTAECGHSFHFPCVSSHVRGKGGLVCPVCDAAWQEVPLLGGIHRKAEDSCEVEDKKMVETSPSPPLVKQVKSYAEPWSPHLTSPSLYGDDEPLVSPKTCCARFAAIPEADEDTGQRGDNGNDEEFRGFFVNAKSSSSSEYWDELGTVEMDSRQLEVKLMPESSLISVGPTHATYAIGLRVKAPPPTSSMQRSAQVPVLDPSRRAPIDLVAALDVGGSMSGAKMQMMKRAMRLVVCSLGPADRLSLVSFSSGPRRLLPLTRMTVQGQRTARRIIDGLSCSRGGGGSIEALRHATKVLEDRRERNPVASIVMLSNSHSDGVYHGAENQMPPEPRQVSSTRFAHAEIPVESSGFRKKAGIRDDPSEDAFTKCLGGLLSVVVQDLNIKLGFSETSDVAEIAATYSCGNGRPTLLGSDLIRIGNLYAGEERELLVEVRVPATTAVSHHVMTVQCRYRDPVTKEAVGEPERTTLVPRLHGARSSDPRIERLRNLFVTTRAVAEARRLVDFRDYASAYQMLTTARAMVMQSRSTATTEEFGRELEAELWEVNRSRQRAAEMQQGIAIQRLGREGDGGDVEPMTPSSAWRAAGRVADSAGFRKEPGSGPDPGRVGRRLHGF</sequence>
<keyword evidence="2" id="KW-1185">Reference proteome</keyword>
<organism evidence="1 2">
    <name type="scientific">Melastoma candidum</name>
    <dbReference type="NCBI Taxonomy" id="119954"/>
    <lineage>
        <taxon>Eukaryota</taxon>
        <taxon>Viridiplantae</taxon>
        <taxon>Streptophyta</taxon>
        <taxon>Embryophyta</taxon>
        <taxon>Tracheophyta</taxon>
        <taxon>Spermatophyta</taxon>
        <taxon>Magnoliopsida</taxon>
        <taxon>eudicotyledons</taxon>
        <taxon>Gunneridae</taxon>
        <taxon>Pentapetalae</taxon>
        <taxon>rosids</taxon>
        <taxon>malvids</taxon>
        <taxon>Myrtales</taxon>
        <taxon>Melastomataceae</taxon>
        <taxon>Melastomatoideae</taxon>
        <taxon>Melastomateae</taxon>
        <taxon>Melastoma</taxon>
    </lineage>
</organism>
<protein>
    <submittedName>
        <fullName evidence="1">Uncharacterized protein</fullName>
    </submittedName>
</protein>
<reference evidence="2" key="1">
    <citation type="journal article" date="2023" name="Front. Plant Sci.">
        <title>Chromosomal-level genome assembly of Melastoma candidum provides insights into trichome evolution.</title>
        <authorList>
            <person name="Zhong Y."/>
            <person name="Wu W."/>
            <person name="Sun C."/>
            <person name="Zou P."/>
            <person name="Liu Y."/>
            <person name="Dai S."/>
            <person name="Zhou R."/>
        </authorList>
    </citation>
    <scope>NUCLEOTIDE SEQUENCE [LARGE SCALE GENOMIC DNA]</scope>
</reference>
<comment type="caution">
    <text evidence="1">The sequence shown here is derived from an EMBL/GenBank/DDBJ whole genome shotgun (WGS) entry which is preliminary data.</text>
</comment>
<name>A0ACB9SC82_9MYRT</name>
<proteinExistence type="predicted"/>
<accession>A0ACB9SC82</accession>
<dbReference type="EMBL" id="CM042880">
    <property type="protein sequence ID" value="KAI4388674.1"/>
    <property type="molecule type" value="Genomic_DNA"/>
</dbReference>
<dbReference type="Proteomes" id="UP001057402">
    <property type="component" value="Chromosome 1"/>
</dbReference>